<accession>A0ABS7L1E9</accession>
<keyword evidence="2" id="KW-1185">Reference proteome</keyword>
<organism evidence="1 2">
    <name type="scientific">Clostridium sardiniense</name>
    <name type="common">Clostridium absonum</name>
    <dbReference type="NCBI Taxonomy" id="29369"/>
    <lineage>
        <taxon>Bacteria</taxon>
        <taxon>Bacillati</taxon>
        <taxon>Bacillota</taxon>
        <taxon>Clostridia</taxon>
        <taxon>Eubacteriales</taxon>
        <taxon>Clostridiaceae</taxon>
        <taxon>Clostridium</taxon>
    </lineage>
</organism>
<dbReference type="Gene3D" id="2.60.40.1120">
    <property type="entry name" value="Carboxypeptidase-like, regulatory domain"/>
    <property type="match status" value="1"/>
</dbReference>
<evidence type="ECO:0000313" key="2">
    <source>
        <dbReference type="Proteomes" id="UP001299068"/>
    </source>
</evidence>
<gene>
    <name evidence="1" type="ORF">K5V21_15605</name>
</gene>
<evidence type="ECO:0000313" key="1">
    <source>
        <dbReference type="EMBL" id="MBY0756870.1"/>
    </source>
</evidence>
<dbReference type="SUPFAM" id="SSF49478">
    <property type="entry name" value="Cna protein B-type domain"/>
    <property type="match status" value="1"/>
</dbReference>
<proteinExistence type="predicted"/>
<sequence length="169" mass="19888">MINRFLFILILMILPREKYKINSRIYIKFNVRDENNVPIKDAKISIRAYKSKKIINILTCYRGRALTSGICKNTYKITISKKGYTEKTFIIKAFKNINCNISLCHINTNRIYGYITDINNRVVNKAIVVLYKVISKKVYIPKKFTYTDFTGEYNFFNIPKGKYIIKAIK</sequence>
<dbReference type="Proteomes" id="UP001299068">
    <property type="component" value="Unassembled WGS sequence"/>
</dbReference>
<protein>
    <submittedName>
        <fullName evidence="1">Carboxypeptidase-like regulatory domain-containing protein</fullName>
    </submittedName>
</protein>
<comment type="caution">
    <text evidence="1">The sequence shown here is derived from an EMBL/GenBank/DDBJ whole genome shotgun (WGS) entry which is preliminary data.</text>
</comment>
<reference evidence="1 2" key="1">
    <citation type="journal article" date="2021" name="Cell Host Microbe">
        <title>in vivo commensal control of Clostridioides difficile virulence.</title>
        <authorList>
            <person name="Girinathan B.P."/>
            <person name="Dibenedetto N."/>
            <person name="Worley J.N."/>
            <person name="Peltier J."/>
            <person name="Arrieta-Ortiz M.L."/>
            <person name="Rupa Christinal Immanuel S."/>
            <person name="Lavin R."/>
            <person name="Delaney M.L."/>
            <person name="Cummins C."/>
            <person name="Hoffmann M."/>
            <person name="Luo Y."/>
            <person name="Gonzalez-Escalona N."/>
            <person name="Allard M."/>
            <person name="Onderdonk A.B."/>
            <person name="Gerber G.K."/>
            <person name="Sonenshein A.L."/>
            <person name="Baliga N."/>
            <person name="Dupuy B."/>
            <person name="Bry L."/>
        </authorList>
    </citation>
    <scope>NUCLEOTIDE SEQUENCE [LARGE SCALE GENOMIC DNA]</scope>
    <source>
        <strain evidence="1 2">DSM 599</strain>
    </source>
</reference>
<dbReference type="RefSeq" id="WP_204594931.1">
    <property type="nucleotide sequence ID" value="NZ_JAFBDA010000008.1"/>
</dbReference>
<name>A0ABS7L1E9_CLOSR</name>
<dbReference type="EMBL" id="JAIKTU010000014">
    <property type="protein sequence ID" value="MBY0756870.1"/>
    <property type="molecule type" value="Genomic_DNA"/>
</dbReference>